<name>A0A2S3ZQ13_9MICO</name>
<accession>A0A2S3ZQ13</accession>
<evidence type="ECO:0000313" key="1">
    <source>
        <dbReference type="EMBL" id="POH71204.1"/>
    </source>
</evidence>
<reference evidence="1 2" key="1">
    <citation type="submission" date="2018-01" db="EMBL/GenBank/DDBJ databases">
        <title>Cryobacterium sp. nov., from glaciers in China.</title>
        <authorList>
            <person name="Liu Q."/>
            <person name="Xin Y.-H."/>
        </authorList>
    </citation>
    <scope>NUCLEOTIDE SEQUENCE [LARGE SCALE GENOMIC DNA]</scope>
    <source>
        <strain evidence="1 2">TMB1-8</strain>
    </source>
</reference>
<gene>
    <name evidence="1" type="ORF">C3B59_00940</name>
</gene>
<proteinExistence type="predicted"/>
<dbReference type="PROSITE" id="PS51257">
    <property type="entry name" value="PROKAR_LIPOPROTEIN"/>
    <property type="match status" value="1"/>
</dbReference>
<sequence>MTFGYARRWWTVAAAVGVVVTLTGCQHEGARIVLTLDDAATTTTADMEVLIARIDPALIERIDDRTNESTSCNGPDVDPEQRVRQWENRRSIWFVDSMRPLDGLEVLDELVKARVDDGWTLARDSLEDDGKVRRVQLFSPEADGNQESVYGINIAGGNEVGGRTSLNVSAVSPCFEVAQGESWK</sequence>
<dbReference type="OrthoDB" id="5123817at2"/>
<comment type="caution">
    <text evidence="1">The sequence shown here is derived from an EMBL/GenBank/DDBJ whole genome shotgun (WGS) entry which is preliminary data.</text>
</comment>
<dbReference type="Proteomes" id="UP000237104">
    <property type="component" value="Unassembled WGS sequence"/>
</dbReference>
<evidence type="ECO:0000313" key="2">
    <source>
        <dbReference type="Proteomes" id="UP000237104"/>
    </source>
</evidence>
<dbReference type="AlphaFoldDB" id="A0A2S3ZQ13"/>
<protein>
    <submittedName>
        <fullName evidence="1">Uncharacterized protein</fullName>
    </submittedName>
</protein>
<organism evidence="1 2">
    <name type="scientific">Cryobacterium zongtaii</name>
    <dbReference type="NCBI Taxonomy" id="1259217"/>
    <lineage>
        <taxon>Bacteria</taxon>
        <taxon>Bacillati</taxon>
        <taxon>Actinomycetota</taxon>
        <taxon>Actinomycetes</taxon>
        <taxon>Micrococcales</taxon>
        <taxon>Microbacteriaceae</taxon>
        <taxon>Cryobacterium</taxon>
    </lineage>
</organism>
<dbReference type="EMBL" id="PPXF01000011">
    <property type="protein sequence ID" value="POH71204.1"/>
    <property type="molecule type" value="Genomic_DNA"/>
</dbReference>
<dbReference type="RefSeq" id="WP_103429629.1">
    <property type="nucleotide sequence ID" value="NZ_PPXF01000011.1"/>
</dbReference>